<keyword evidence="4" id="KW-1185">Reference proteome</keyword>
<evidence type="ECO:0000256" key="1">
    <source>
        <dbReference type="ARBA" id="ARBA00022729"/>
    </source>
</evidence>
<dbReference type="STRING" id="1293891.TMES_06480"/>
<dbReference type="EMBL" id="JFKA01000002">
    <property type="protein sequence ID" value="OSQ39905.1"/>
    <property type="molecule type" value="Genomic_DNA"/>
</dbReference>
<dbReference type="InterPro" id="IPR018389">
    <property type="entry name" value="DctP_fam"/>
</dbReference>
<dbReference type="Proteomes" id="UP000193391">
    <property type="component" value="Unassembled WGS sequence"/>
</dbReference>
<dbReference type="NCBIfam" id="NF037995">
    <property type="entry name" value="TRAP_S1"/>
    <property type="match status" value="1"/>
</dbReference>
<accession>A0A1Y2L3I7</accession>
<dbReference type="PANTHER" id="PTHR33376">
    <property type="match status" value="1"/>
</dbReference>
<evidence type="ECO:0000313" key="4">
    <source>
        <dbReference type="Proteomes" id="UP000193391"/>
    </source>
</evidence>
<name>A0A1Y2L3I7_9PROT</name>
<reference evidence="3 4" key="1">
    <citation type="submission" date="2014-03" db="EMBL/GenBank/DDBJ databases">
        <title>The draft genome sequence of Thalassospira mesophila JCM 18969.</title>
        <authorList>
            <person name="Lai Q."/>
            <person name="Shao Z."/>
        </authorList>
    </citation>
    <scope>NUCLEOTIDE SEQUENCE [LARGE SCALE GENOMIC DNA]</scope>
    <source>
        <strain evidence="3 4">JCM 18969</strain>
    </source>
</reference>
<sequence>MNTVLGAAFAVALASTTSFAAHAADYEWKFQSSDTAGTPTFEIDTEWTKRVEEMTNGRIKIELLPVGAIVEHAETQDAIAAGILDGHITDVSYFSGKDPAFSLIANPIGAWADPQQMFRFMNYGGGKELMNKLEGPYGLHFIGAITPGLESFVSTVPINGVADLKGLKIRAPEGMVQEVFAAAGAAPVNIPQSEVYTSLDKKVIDAADATVFATNQAMGLNDIAKYPVYPGFHSMPLVEVSMNKEKWDSLPKDLQTILTVSVRDLSQDLVARLQMKDREAVAADLKKGDIHITNWSDDERAKFRKIAMGQWKKVADRSDNAMEVYETLTKYLKAQGLLN</sequence>
<organism evidence="3 4">
    <name type="scientific">Thalassospira mesophila</name>
    <dbReference type="NCBI Taxonomy" id="1293891"/>
    <lineage>
        <taxon>Bacteria</taxon>
        <taxon>Pseudomonadati</taxon>
        <taxon>Pseudomonadota</taxon>
        <taxon>Alphaproteobacteria</taxon>
        <taxon>Rhodospirillales</taxon>
        <taxon>Thalassospiraceae</taxon>
        <taxon>Thalassospira</taxon>
    </lineage>
</organism>
<dbReference type="AlphaFoldDB" id="A0A1Y2L3I7"/>
<dbReference type="InterPro" id="IPR038404">
    <property type="entry name" value="TRAP_DctP_sf"/>
</dbReference>
<comment type="caution">
    <text evidence="3">The sequence shown here is derived from an EMBL/GenBank/DDBJ whole genome shotgun (WGS) entry which is preliminary data.</text>
</comment>
<dbReference type="Pfam" id="PF03480">
    <property type="entry name" value="DctP"/>
    <property type="match status" value="1"/>
</dbReference>
<evidence type="ECO:0000313" key="3">
    <source>
        <dbReference type="EMBL" id="OSQ39905.1"/>
    </source>
</evidence>
<gene>
    <name evidence="3" type="ORF">TMES_06480</name>
</gene>
<proteinExistence type="predicted"/>
<dbReference type="CDD" id="cd13604">
    <property type="entry name" value="PBP2_TRAP_ketoacid_lactate_like"/>
    <property type="match status" value="1"/>
</dbReference>
<dbReference type="Gene3D" id="3.40.190.170">
    <property type="entry name" value="Bacterial extracellular solute-binding protein, family 7"/>
    <property type="match status" value="1"/>
</dbReference>
<evidence type="ECO:0000256" key="2">
    <source>
        <dbReference type="SAM" id="SignalP"/>
    </source>
</evidence>
<feature type="chain" id="PRO_5012056409" evidence="2">
    <location>
        <begin position="24"/>
        <end position="339"/>
    </location>
</feature>
<keyword evidence="1 2" id="KW-0732">Signal</keyword>
<protein>
    <submittedName>
        <fullName evidence="3">C4-dicarboxylate ABC transporter substrate-binding protein</fullName>
    </submittedName>
</protein>
<dbReference type="GO" id="GO:0055085">
    <property type="term" value="P:transmembrane transport"/>
    <property type="evidence" value="ECO:0007669"/>
    <property type="project" value="InterPro"/>
</dbReference>
<dbReference type="PANTHER" id="PTHR33376:SF5">
    <property type="entry name" value="EXTRACYTOPLASMIC SOLUTE RECEPTOR PROTEIN"/>
    <property type="match status" value="1"/>
</dbReference>
<feature type="signal peptide" evidence="2">
    <location>
        <begin position="1"/>
        <end position="23"/>
    </location>
</feature>